<name>A0AAD6CPI4_9EURO</name>
<dbReference type="InterPro" id="IPR052895">
    <property type="entry name" value="HetReg/Transcr_Mod"/>
</dbReference>
<keyword evidence="3" id="KW-1185">Reference proteome</keyword>
<feature type="domain" description="Heterokaryon incompatibility" evidence="1">
    <location>
        <begin position="101"/>
        <end position="296"/>
    </location>
</feature>
<organism evidence="2 3">
    <name type="scientific">Penicillium frequentans</name>
    <dbReference type="NCBI Taxonomy" id="3151616"/>
    <lineage>
        <taxon>Eukaryota</taxon>
        <taxon>Fungi</taxon>
        <taxon>Dikarya</taxon>
        <taxon>Ascomycota</taxon>
        <taxon>Pezizomycotina</taxon>
        <taxon>Eurotiomycetes</taxon>
        <taxon>Eurotiomycetidae</taxon>
        <taxon>Eurotiales</taxon>
        <taxon>Aspergillaceae</taxon>
        <taxon>Penicillium</taxon>
    </lineage>
</organism>
<dbReference type="Proteomes" id="UP001220324">
    <property type="component" value="Unassembled WGS sequence"/>
</dbReference>
<dbReference type="PANTHER" id="PTHR24148">
    <property type="entry name" value="ANKYRIN REPEAT DOMAIN-CONTAINING PROTEIN 39 HOMOLOG-RELATED"/>
    <property type="match status" value="1"/>
</dbReference>
<dbReference type="EMBL" id="JAQIZZ010000008">
    <property type="protein sequence ID" value="KAJ5525929.1"/>
    <property type="molecule type" value="Genomic_DNA"/>
</dbReference>
<gene>
    <name evidence="2" type="ORF">N7494_012579</name>
</gene>
<dbReference type="InterPro" id="IPR010730">
    <property type="entry name" value="HET"/>
</dbReference>
<proteinExistence type="predicted"/>
<dbReference type="AlphaFoldDB" id="A0AAD6CPI4"/>
<sequence length="433" mass="49748">MSATDEQGARAKEKYRPLDISKNEVRLLSFENTAPNTPIRLSLHYVSLKDWKPEYVAFRDENTSKHSSQLSEAWSEGIKFTPDTPKPEMSDAISRFIWGDYVCLSYAWGDCKEEKATVFLDDVETAVTKNLEGALQDLRSSFECQLGMKIWVDALCINQFDIDDRNKHVLRVKDIFGGSFSVTASIKDRGSRDDGLQPWTHRLLQCEVILRKCGRQGLEDILGTADCDSKASNAIWDQIEGPLEEIEGMVFDEYEHPQPNQDRWLYDDILSQRSVCAELWVVFRMKYWSRLWVVQELAVSPTTSKLRWDKTPIHLSTIQTLADIMLTNSRFEWFMFEQGVSELKPGLEFMAFITKWRTLQTTSNCPERLDDDTVRELNQPGQRADCSLPQDKVFGLLGLFPSPVSSIVVIDYSRETEEVLSDFCSLVPEWKCT</sequence>
<protein>
    <submittedName>
        <fullName evidence="2">Heterokaryon incompatibility protein-domain-containing protein</fullName>
    </submittedName>
</protein>
<dbReference type="Pfam" id="PF06985">
    <property type="entry name" value="HET"/>
    <property type="match status" value="1"/>
</dbReference>
<dbReference type="PANTHER" id="PTHR24148:SF73">
    <property type="entry name" value="HET DOMAIN PROTEIN (AFU_ORTHOLOGUE AFUA_8G01020)"/>
    <property type="match status" value="1"/>
</dbReference>
<comment type="caution">
    <text evidence="2">The sequence shown here is derived from an EMBL/GenBank/DDBJ whole genome shotgun (WGS) entry which is preliminary data.</text>
</comment>
<evidence type="ECO:0000313" key="3">
    <source>
        <dbReference type="Proteomes" id="UP001220324"/>
    </source>
</evidence>
<reference evidence="2 3" key="1">
    <citation type="journal article" date="2023" name="IMA Fungus">
        <title>Comparative genomic study of the Penicillium genus elucidates a diverse pangenome and 15 lateral gene transfer events.</title>
        <authorList>
            <person name="Petersen C."/>
            <person name="Sorensen T."/>
            <person name="Nielsen M.R."/>
            <person name="Sondergaard T.E."/>
            <person name="Sorensen J.L."/>
            <person name="Fitzpatrick D.A."/>
            <person name="Frisvad J.C."/>
            <person name="Nielsen K.L."/>
        </authorList>
    </citation>
    <scope>NUCLEOTIDE SEQUENCE [LARGE SCALE GENOMIC DNA]</scope>
    <source>
        <strain evidence="2 3">IBT 35679</strain>
    </source>
</reference>
<evidence type="ECO:0000259" key="1">
    <source>
        <dbReference type="Pfam" id="PF06985"/>
    </source>
</evidence>
<accession>A0AAD6CPI4</accession>
<evidence type="ECO:0000313" key="2">
    <source>
        <dbReference type="EMBL" id="KAJ5525929.1"/>
    </source>
</evidence>